<evidence type="ECO:0000259" key="1">
    <source>
        <dbReference type="PROSITE" id="PS50994"/>
    </source>
</evidence>
<dbReference type="PANTHER" id="PTHR42648:SF21">
    <property type="entry name" value="CYSTEINE-RICH RLK (RECEPTOR-LIKE PROTEIN KINASE) 8"/>
    <property type="match status" value="1"/>
</dbReference>
<dbReference type="InterPro" id="IPR039537">
    <property type="entry name" value="Retrotran_Ty1/copia-like"/>
</dbReference>
<dbReference type="InterPro" id="IPR012337">
    <property type="entry name" value="RNaseH-like_sf"/>
</dbReference>
<reference evidence="2" key="1">
    <citation type="journal article" date="2019" name="Sci. Rep.">
        <title>Draft genome of Tanacetum cinerariifolium, the natural source of mosquito coil.</title>
        <authorList>
            <person name="Yamashiro T."/>
            <person name="Shiraishi A."/>
            <person name="Satake H."/>
            <person name="Nakayama K."/>
        </authorList>
    </citation>
    <scope>NUCLEOTIDE SEQUENCE</scope>
</reference>
<feature type="domain" description="Integrase catalytic" evidence="1">
    <location>
        <begin position="167"/>
        <end position="243"/>
    </location>
</feature>
<sequence>MLKKNEVEDHPRISSFSNKTKSISACADSLKSKTSNAKVVCVTYGKCLVNSNHDAYVSNFINDVNARTKKHKENDLLTVTHGSDHYTIALQESSSPTPMVIMNDIVNGLPKLKYVKDQMCSSCQMGKAKRIHFKTKIVLSSKGRLHLLHMYLCGLKALMEKIHSGNVDAYSRYTWTYFLRSKNETSKVLIEFQRGLQDQVINVRTDRGTKFLNKTFQAYFKEKGLSHQMTIARTPEHNSIVER</sequence>
<organism evidence="2">
    <name type="scientific">Tanacetum cinerariifolium</name>
    <name type="common">Dalmatian daisy</name>
    <name type="synonym">Chrysanthemum cinerariifolium</name>
    <dbReference type="NCBI Taxonomy" id="118510"/>
    <lineage>
        <taxon>Eukaryota</taxon>
        <taxon>Viridiplantae</taxon>
        <taxon>Streptophyta</taxon>
        <taxon>Embryophyta</taxon>
        <taxon>Tracheophyta</taxon>
        <taxon>Spermatophyta</taxon>
        <taxon>Magnoliopsida</taxon>
        <taxon>eudicotyledons</taxon>
        <taxon>Gunneridae</taxon>
        <taxon>Pentapetalae</taxon>
        <taxon>asterids</taxon>
        <taxon>campanulids</taxon>
        <taxon>Asterales</taxon>
        <taxon>Asteraceae</taxon>
        <taxon>Asteroideae</taxon>
        <taxon>Anthemideae</taxon>
        <taxon>Anthemidinae</taxon>
        <taxon>Tanacetum</taxon>
    </lineage>
</organism>
<dbReference type="AlphaFoldDB" id="A0A699KMY8"/>
<dbReference type="Gene3D" id="3.30.420.10">
    <property type="entry name" value="Ribonuclease H-like superfamily/Ribonuclease H"/>
    <property type="match status" value="1"/>
</dbReference>
<dbReference type="PANTHER" id="PTHR42648">
    <property type="entry name" value="TRANSPOSASE, PUTATIVE-RELATED"/>
    <property type="match status" value="1"/>
</dbReference>
<protein>
    <recommendedName>
        <fullName evidence="1">Integrase catalytic domain-containing protein</fullName>
    </recommendedName>
</protein>
<dbReference type="InterPro" id="IPR036397">
    <property type="entry name" value="RNaseH_sf"/>
</dbReference>
<name>A0A699KMY8_TANCI</name>
<dbReference type="PROSITE" id="PS50994">
    <property type="entry name" value="INTEGRASE"/>
    <property type="match status" value="1"/>
</dbReference>
<dbReference type="InterPro" id="IPR001584">
    <property type="entry name" value="Integrase_cat-core"/>
</dbReference>
<dbReference type="GO" id="GO:0003676">
    <property type="term" value="F:nucleic acid binding"/>
    <property type="evidence" value="ECO:0007669"/>
    <property type="project" value="InterPro"/>
</dbReference>
<dbReference type="SUPFAM" id="SSF53098">
    <property type="entry name" value="Ribonuclease H-like"/>
    <property type="match status" value="1"/>
</dbReference>
<evidence type="ECO:0000313" key="2">
    <source>
        <dbReference type="EMBL" id="GFB01441.1"/>
    </source>
</evidence>
<dbReference type="EMBL" id="BKCJ010533755">
    <property type="protein sequence ID" value="GFB01441.1"/>
    <property type="molecule type" value="Genomic_DNA"/>
</dbReference>
<proteinExistence type="predicted"/>
<dbReference type="GO" id="GO:0015074">
    <property type="term" value="P:DNA integration"/>
    <property type="evidence" value="ECO:0007669"/>
    <property type="project" value="InterPro"/>
</dbReference>
<accession>A0A699KMY8</accession>
<gene>
    <name evidence="2" type="ORF">Tci_673412</name>
</gene>
<comment type="caution">
    <text evidence="2">The sequence shown here is derived from an EMBL/GenBank/DDBJ whole genome shotgun (WGS) entry which is preliminary data.</text>
</comment>